<feature type="transmembrane region" description="Helical" evidence="9">
    <location>
        <begin position="43"/>
        <end position="60"/>
    </location>
</feature>
<dbReference type="EC" id="2.3.1.269" evidence="9"/>
<proteinExistence type="inferred from homology"/>
<comment type="function">
    <text evidence="9">Catalyzes the phospholipid dependent N-acylation of the N-terminal cysteine of apolipoprotein, the last step in lipoprotein maturation.</text>
</comment>
<keyword evidence="3 9" id="KW-1003">Cell membrane</keyword>
<dbReference type="PROSITE" id="PS50263">
    <property type="entry name" value="CN_HYDROLASE"/>
    <property type="match status" value="1"/>
</dbReference>
<keyword evidence="6 9" id="KW-1133">Transmembrane helix</keyword>
<dbReference type="GO" id="GO:0005886">
    <property type="term" value="C:plasma membrane"/>
    <property type="evidence" value="ECO:0007669"/>
    <property type="project" value="UniProtKB-SubCell"/>
</dbReference>
<keyword evidence="12" id="KW-1185">Reference proteome</keyword>
<name>A0A437N0H4_9SPHN</name>
<feature type="transmembrane region" description="Helical" evidence="9">
    <location>
        <begin position="519"/>
        <end position="536"/>
    </location>
</feature>
<dbReference type="InterPro" id="IPR036526">
    <property type="entry name" value="C-N_Hydrolase_sf"/>
</dbReference>
<dbReference type="PANTHER" id="PTHR38686">
    <property type="entry name" value="APOLIPOPROTEIN N-ACYLTRANSFERASE"/>
    <property type="match status" value="1"/>
</dbReference>
<dbReference type="Gene3D" id="3.60.110.10">
    <property type="entry name" value="Carbon-nitrogen hydrolase"/>
    <property type="match status" value="1"/>
</dbReference>
<protein>
    <recommendedName>
        <fullName evidence="9">Apolipoprotein N-acyltransferase</fullName>
        <shortName evidence="9">ALP N-acyltransferase</shortName>
        <ecNumber evidence="9">2.3.1.269</ecNumber>
    </recommendedName>
</protein>
<evidence type="ECO:0000256" key="5">
    <source>
        <dbReference type="ARBA" id="ARBA00022692"/>
    </source>
</evidence>
<feature type="domain" description="CN hydrolase" evidence="10">
    <location>
        <begin position="243"/>
        <end position="510"/>
    </location>
</feature>
<gene>
    <name evidence="9 11" type="primary">lnt</name>
    <name evidence="11" type="ORF">EOE18_15850</name>
</gene>
<dbReference type="GO" id="GO:0042158">
    <property type="term" value="P:lipoprotein biosynthetic process"/>
    <property type="evidence" value="ECO:0007669"/>
    <property type="project" value="UniProtKB-UniRule"/>
</dbReference>
<dbReference type="Proteomes" id="UP000282837">
    <property type="component" value="Unassembled WGS sequence"/>
</dbReference>
<feature type="transmembrane region" description="Helical" evidence="9">
    <location>
        <begin position="139"/>
        <end position="158"/>
    </location>
</feature>
<evidence type="ECO:0000256" key="9">
    <source>
        <dbReference type="HAMAP-Rule" id="MF_01148"/>
    </source>
</evidence>
<feature type="transmembrane region" description="Helical" evidence="9">
    <location>
        <begin position="209"/>
        <end position="228"/>
    </location>
</feature>
<comment type="catalytic activity">
    <reaction evidence="9">
        <text>N-terminal S-1,2-diacyl-sn-glyceryl-L-cysteinyl-[lipoprotein] + a glycerophospholipid = N-acyl-S-1,2-diacyl-sn-glyceryl-L-cysteinyl-[lipoprotein] + a 2-acyl-sn-glycero-3-phospholipid + H(+)</text>
        <dbReference type="Rhea" id="RHEA:48228"/>
        <dbReference type="Rhea" id="RHEA-COMP:14681"/>
        <dbReference type="Rhea" id="RHEA-COMP:14684"/>
        <dbReference type="ChEBI" id="CHEBI:15378"/>
        <dbReference type="ChEBI" id="CHEBI:136912"/>
        <dbReference type="ChEBI" id="CHEBI:140656"/>
        <dbReference type="ChEBI" id="CHEBI:140657"/>
        <dbReference type="ChEBI" id="CHEBI:140660"/>
        <dbReference type="EC" id="2.3.1.269"/>
    </reaction>
</comment>
<dbReference type="CDD" id="cd07571">
    <property type="entry name" value="ALP_N-acyl_transferase"/>
    <property type="match status" value="1"/>
</dbReference>
<evidence type="ECO:0000256" key="3">
    <source>
        <dbReference type="ARBA" id="ARBA00022475"/>
    </source>
</evidence>
<keyword evidence="4 9" id="KW-0808">Transferase</keyword>
<sequence>MALIENTKRRARHVALFVKTWRWHAAALVVCGALAALGFAPLGWWWASLLGVGALVGIVVRAPSWRLGLAAGWLWGVGHFVAGNAWIATAFTYQAKMPAWLGGVGVFLLALYLAIYPALAALGLWFLRGRGPSRILGFAGAWTLAEMARGFVFTGFPWNPLGVALLGDDGHAGLAALAPWLGTYGLSGLMAGLAAAAQEGVALWPQRRGQGAALVLAPCALIAGGMAWPAPAEVPSAIPYTLIQPNIAQQDLDDPAHYNAQYQASAQLSRPMASASYRLGQPRLVLWPESGVPDYVRDGYPWWYYQDTFAGDPSMARWRLARAIGDGGLLLSGTVELDFQGTNAVGGRNVIMALDSKGRVLDSYAKAHLVPFGEYLPGRSFLKPLGLERVIPGDFDFRAGKGPRTVDLGPLGKAGMQICYEIVFSGEVTDRSLRADYIVNPSNDGWFGAWGPPQHLAQARLRAIEEGLPVLRSTTNGVSAVVDAHGIVRQAAPRDTAARFDGLVPAALPPTLFARAGNILPLGVAVFLLALAALALRRREGY</sequence>
<evidence type="ECO:0000256" key="4">
    <source>
        <dbReference type="ARBA" id="ARBA00022679"/>
    </source>
</evidence>
<accession>A0A437N0H4</accession>
<keyword evidence="7 9" id="KW-0472">Membrane</keyword>
<feature type="transmembrane region" description="Helical" evidence="9">
    <location>
        <begin position="99"/>
        <end position="127"/>
    </location>
</feature>
<evidence type="ECO:0000259" key="10">
    <source>
        <dbReference type="PROSITE" id="PS50263"/>
    </source>
</evidence>
<feature type="transmembrane region" description="Helical" evidence="9">
    <location>
        <begin position="21"/>
        <end position="37"/>
    </location>
</feature>
<dbReference type="RefSeq" id="WP_127711291.1">
    <property type="nucleotide sequence ID" value="NZ_SACO01000015.1"/>
</dbReference>
<comment type="similarity">
    <text evidence="2 9">Belongs to the CN hydrolase family. Apolipoprotein N-acyltransferase subfamily.</text>
</comment>
<dbReference type="InterPro" id="IPR003010">
    <property type="entry name" value="C-N_Hydrolase"/>
</dbReference>
<dbReference type="InterPro" id="IPR004563">
    <property type="entry name" value="Apolipo_AcylTrfase"/>
</dbReference>
<organism evidence="11 12">
    <name type="scientific">Novosphingobium umbonatum</name>
    <dbReference type="NCBI Taxonomy" id="1908524"/>
    <lineage>
        <taxon>Bacteria</taxon>
        <taxon>Pseudomonadati</taxon>
        <taxon>Pseudomonadota</taxon>
        <taxon>Alphaproteobacteria</taxon>
        <taxon>Sphingomonadales</taxon>
        <taxon>Sphingomonadaceae</taxon>
        <taxon>Novosphingobium</taxon>
    </lineage>
</organism>
<comment type="pathway">
    <text evidence="9">Protein modification; lipoprotein biosynthesis (N-acyl transfer).</text>
</comment>
<reference evidence="11 12" key="1">
    <citation type="submission" date="2019-01" db="EMBL/GenBank/DDBJ databases">
        <authorList>
            <person name="Chen W.-M."/>
        </authorList>
    </citation>
    <scope>NUCLEOTIDE SEQUENCE [LARGE SCALE GENOMIC DNA]</scope>
    <source>
        <strain evidence="11 12">FSY-9</strain>
    </source>
</reference>
<dbReference type="InterPro" id="IPR045378">
    <property type="entry name" value="LNT_N"/>
</dbReference>
<evidence type="ECO:0000313" key="12">
    <source>
        <dbReference type="Proteomes" id="UP000282837"/>
    </source>
</evidence>
<evidence type="ECO:0000256" key="2">
    <source>
        <dbReference type="ARBA" id="ARBA00010065"/>
    </source>
</evidence>
<comment type="subcellular location">
    <subcellularLocation>
        <location evidence="1 9">Cell membrane</location>
        <topology evidence="1 9">Multi-pass membrane protein</topology>
    </subcellularLocation>
</comment>
<keyword evidence="5 9" id="KW-0812">Transmembrane</keyword>
<dbReference type="PANTHER" id="PTHR38686:SF1">
    <property type="entry name" value="APOLIPOPROTEIN N-ACYLTRANSFERASE"/>
    <property type="match status" value="1"/>
</dbReference>
<dbReference type="OrthoDB" id="9804277at2"/>
<feature type="transmembrane region" description="Helical" evidence="9">
    <location>
        <begin position="178"/>
        <end position="197"/>
    </location>
</feature>
<evidence type="ECO:0000256" key="1">
    <source>
        <dbReference type="ARBA" id="ARBA00004651"/>
    </source>
</evidence>
<evidence type="ECO:0000313" key="11">
    <source>
        <dbReference type="EMBL" id="RVU03426.1"/>
    </source>
</evidence>
<dbReference type="Pfam" id="PF00795">
    <property type="entry name" value="CN_hydrolase"/>
    <property type="match status" value="1"/>
</dbReference>
<keyword evidence="11" id="KW-0449">Lipoprotein</keyword>
<keyword evidence="8 9" id="KW-0012">Acyltransferase</keyword>
<evidence type="ECO:0000256" key="7">
    <source>
        <dbReference type="ARBA" id="ARBA00023136"/>
    </source>
</evidence>
<dbReference type="HAMAP" id="MF_01148">
    <property type="entry name" value="Lnt"/>
    <property type="match status" value="1"/>
</dbReference>
<dbReference type="NCBIfam" id="TIGR00546">
    <property type="entry name" value="lnt"/>
    <property type="match status" value="1"/>
</dbReference>
<dbReference type="UniPathway" id="UPA00666"/>
<comment type="caution">
    <text evidence="11">The sequence shown here is derived from an EMBL/GenBank/DDBJ whole genome shotgun (WGS) entry which is preliminary data.</text>
</comment>
<evidence type="ECO:0000256" key="6">
    <source>
        <dbReference type="ARBA" id="ARBA00022989"/>
    </source>
</evidence>
<feature type="transmembrane region" description="Helical" evidence="9">
    <location>
        <begin position="72"/>
        <end position="93"/>
    </location>
</feature>
<dbReference type="Pfam" id="PF20154">
    <property type="entry name" value="LNT_N"/>
    <property type="match status" value="1"/>
</dbReference>
<dbReference type="EMBL" id="SACO01000015">
    <property type="protein sequence ID" value="RVU03426.1"/>
    <property type="molecule type" value="Genomic_DNA"/>
</dbReference>
<dbReference type="SUPFAM" id="SSF56317">
    <property type="entry name" value="Carbon-nitrogen hydrolase"/>
    <property type="match status" value="1"/>
</dbReference>
<dbReference type="GO" id="GO:0016410">
    <property type="term" value="F:N-acyltransferase activity"/>
    <property type="evidence" value="ECO:0007669"/>
    <property type="project" value="UniProtKB-UniRule"/>
</dbReference>
<dbReference type="AlphaFoldDB" id="A0A437N0H4"/>
<evidence type="ECO:0000256" key="8">
    <source>
        <dbReference type="ARBA" id="ARBA00023315"/>
    </source>
</evidence>